<dbReference type="GO" id="GO:0009424">
    <property type="term" value="C:bacterial-type flagellum hook"/>
    <property type="evidence" value="ECO:0007669"/>
    <property type="project" value="UniProtKB-UniRule"/>
</dbReference>
<keyword evidence="11" id="KW-0282">Flagellum</keyword>
<dbReference type="PROSITE" id="PS00588">
    <property type="entry name" value="FLAGELLA_BB_ROD"/>
    <property type="match status" value="1"/>
</dbReference>
<evidence type="ECO:0000313" key="11">
    <source>
        <dbReference type="EMBL" id="TCL33310.1"/>
    </source>
</evidence>
<feature type="domain" description="Flagellar basal-body/hook protein C-terminal" evidence="9">
    <location>
        <begin position="470"/>
        <end position="510"/>
    </location>
</feature>
<keyword evidence="8" id="KW-0175">Coiled coil</keyword>
<sequence>MASTFMGISIANRGLAASQAGLAVTTTNMSNVNTTGYSRQVVAQTAVGPAAVYSSSYVGSGVSVDSIDRVRSFRLDQKYWQENSSLGGWEVKSNYLQEVETVINGTDADGFSATMEDFYAALEDLSADPSSTSARSVVLETGNSICAYLNDTAERLNQLRTDLNSDVKTAVEQINSYSKQIADLNQQITVAASSGASTNELEDARDALLDKLSALVDVEVTQKNVGTSADGKTLTTLTVTVNGETLVNGNKAKQLECYTITDGSSDNGLYGIRWADTGKEFNPGDTGQVKAYLDLRDGTGTGSEYKGIPYYASQLDEFARTFAKAFNEGVYKDGTASEYSGHASGVGLDNSTGIRFFSYDGLSTEELMASGATTEAVYENITASNISLSKDVAADVNKIAASSASGEAGNNEGISDLISICQDTKMFSSGSPEDFYNSVVSTLGTASSYAQRQYKLQTSITDYIENSRSSVSGVSSDEETVNLTKYQSAYEASAQVISVWDDIYKTTINMVSSD</sequence>
<evidence type="ECO:0000256" key="5">
    <source>
        <dbReference type="ARBA" id="ARBA00022525"/>
    </source>
</evidence>
<evidence type="ECO:0000256" key="3">
    <source>
        <dbReference type="ARBA" id="ARBA00009677"/>
    </source>
</evidence>
<name>A0A4R1PPF8_9FIRM</name>
<evidence type="ECO:0000256" key="6">
    <source>
        <dbReference type="ARBA" id="ARBA00023143"/>
    </source>
</evidence>
<comment type="caution">
    <text evidence="11">The sequence shown here is derived from an EMBL/GenBank/DDBJ whole genome shotgun (WGS) entry which is preliminary data.</text>
</comment>
<keyword evidence="12" id="KW-1185">Reference proteome</keyword>
<dbReference type="PANTHER" id="PTHR30033">
    <property type="entry name" value="FLAGELLAR HOOK-ASSOCIATED PROTEIN 1"/>
    <property type="match status" value="1"/>
</dbReference>
<keyword evidence="6 7" id="KW-0975">Bacterial flagellum</keyword>
<comment type="subcellular location">
    <subcellularLocation>
        <location evidence="1 7">Bacterial flagellum</location>
    </subcellularLocation>
    <subcellularLocation>
        <location evidence="2 7">Secreted</location>
    </subcellularLocation>
</comment>
<dbReference type="OrthoDB" id="9802553at2"/>
<gene>
    <name evidence="7" type="primary">flgK</name>
    <name evidence="11" type="ORF">EV210_11883</name>
</gene>
<evidence type="ECO:0000256" key="7">
    <source>
        <dbReference type="RuleBase" id="RU362065"/>
    </source>
</evidence>
<comment type="similarity">
    <text evidence="3 7">Belongs to the flagella basal body rod proteins family.</text>
</comment>
<dbReference type="InterPro" id="IPR019776">
    <property type="entry name" value="Flagellar_basal_body_rod_CS"/>
</dbReference>
<feature type="coiled-coil region" evidence="8">
    <location>
        <begin position="153"/>
        <end position="187"/>
    </location>
</feature>
<organism evidence="11 12">
    <name type="scientific">Anaerospora hongkongensis</name>
    <dbReference type="NCBI Taxonomy" id="244830"/>
    <lineage>
        <taxon>Bacteria</taxon>
        <taxon>Bacillati</taxon>
        <taxon>Bacillota</taxon>
        <taxon>Negativicutes</taxon>
        <taxon>Selenomonadales</taxon>
        <taxon>Sporomusaceae</taxon>
        <taxon>Anaerospora</taxon>
    </lineage>
</organism>
<dbReference type="PANTHER" id="PTHR30033:SF1">
    <property type="entry name" value="FLAGELLAR HOOK-ASSOCIATED PROTEIN 1"/>
    <property type="match status" value="1"/>
</dbReference>
<keyword evidence="5 7" id="KW-0964">Secreted</keyword>
<evidence type="ECO:0000256" key="1">
    <source>
        <dbReference type="ARBA" id="ARBA00004365"/>
    </source>
</evidence>
<dbReference type="GO" id="GO:0005198">
    <property type="term" value="F:structural molecule activity"/>
    <property type="evidence" value="ECO:0007669"/>
    <property type="project" value="UniProtKB-UniRule"/>
</dbReference>
<evidence type="ECO:0000259" key="9">
    <source>
        <dbReference type="Pfam" id="PF06429"/>
    </source>
</evidence>
<proteinExistence type="inferred from homology"/>
<dbReference type="RefSeq" id="WP_132083179.1">
    <property type="nucleotide sequence ID" value="NZ_SLUI01000018.1"/>
</dbReference>
<evidence type="ECO:0000256" key="4">
    <source>
        <dbReference type="ARBA" id="ARBA00016244"/>
    </source>
</evidence>
<dbReference type="InterPro" id="IPR010930">
    <property type="entry name" value="Flg_bb/hook_C_dom"/>
</dbReference>
<dbReference type="InterPro" id="IPR053927">
    <property type="entry name" value="FlgK_helical"/>
</dbReference>
<reference evidence="11 12" key="1">
    <citation type="submission" date="2019-03" db="EMBL/GenBank/DDBJ databases">
        <title>Genomic Encyclopedia of Type Strains, Phase IV (KMG-IV): sequencing the most valuable type-strain genomes for metagenomic binning, comparative biology and taxonomic classification.</title>
        <authorList>
            <person name="Goeker M."/>
        </authorList>
    </citation>
    <scope>NUCLEOTIDE SEQUENCE [LARGE SCALE GENOMIC DNA]</scope>
    <source>
        <strain evidence="11 12">DSM 15969</strain>
    </source>
</reference>
<dbReference type="Pfam" id="PF22638">
    <property type="entry name" value="FlgK_D1"/>
    <property type="match status" value="1"/>
</dbReference>
<accession>A0A4R1PPF8</accession>
<dbReference type="GO" id="GO:0005576">
    <property type="term" value="C:extracellular region"/>
    <property type="evidence" value="ECO:0007669"/>
    <property type="project" value="UniProtKB-SubCell"/>
</dbReference>
<dbReference type="GO" id="GO:0044780">
    <property type="term" value="P:bacterial-type flagellum assembly"/>
    <property type="evidence" value="ECO:0007669"/>
    <property type="project" value="InterPro"/>
</dbReference>
<keyword evidence="11" id="KW-0966">Cell projection</keyword>
<keyword evidence="11" id="KW-0969">Cilium</keyword>
<dbReference type="Proteomes" id="UP000295063">
    <property type="component" value="Unassembled WGS sequence"/>
</dbReference>
<dbReference type="Pfam" id="PF06429">
    <property type="entry name" value="Flg_bbr_C"/>
    <property type="match status" value="1"/>
</dbReference>
<evidence type="ECO:0000313" key="12">
    <source>
        <dbReference type="Proteomes" id="UP000295063"/>
    </source>
</evidence>
<dbReference type="NCBIfam" id="TIGR02492">
    <property type="entry name" value="flgK_ends"/>
    <property type="match status" value="1"/>
</dbReference>
<evidence type="ECO:0000256" key="8">
    <source>
        <dbReference type="SAM" id="Coils"/>
    </source>
</evidence>
<feature type="domain" description="Flagellar hook-associated protein FlgK helical" evidence="10">
    <location>
        <begin position="96"/>
        <end position="329"/>
    </location>
</feature>
<dbReference type="PRINTS" id="PR01005">
    <property type="entry name" value="FLGHOOKAP1"/>
</dbReference>
<protein>
    <recommendedName>
        <fullName evidence="4 7">Flagellar hook-associated protein 1</fullName>
        <shortName evidence="7">HAP1</shortName>
    </recommendedName>
</protein>
<dbReference type="EMBL" id="SLUI01000018">
    <property type="protein sequence ID" value="TCL33310.1"/>
    <property type="molecule type" value="Genomic_DNA"/>
</dbReference>
<dbReference type="AlphaFoldDB" id="A0A4R1PPF8"/>
<dbReference type="SUPFAM" id="SSF64518">
    <property type="entry name" value="Phase 1 flagellin"/>
    <property type="match status" value="1"/>
</dbReference>
<evidence type="ECO:0000259" key="10">
    <source>
        <dbReference type="Pfam" id="PF22638"/>
    </source>
</evidence>
<dbReference type="InterPro" id="IPR002371">
    <property type="entry name" value="FlgK"/>
</dbReference>
<evidence type="ECO:0000256" key="2">
    <source>
        <dbReference type="ARBA" id="ARBA00004613"/>
    </source>
</evidence>